<feature type="transmembrane region" description="Helical" evidence="6">
    <location>
        <begin position="164"/>
        <end position="184"/>
    </location>
</feature>
<dbReference type="Pfam" id="PF00892">
    <property type="entry name" value="EamA"/>
    <property type="match status" value="2"/>
</dbReference>
<keyword evidence="4 6" id="KW-1133">Transmembrane helix</keyword>
<dbReference type="PANTHER" id="PTHR22911:SF6">
    <property type="entry name" value="SOLUTE CARRIER FAMILY 35 MEMBER G1"/>
    <property type="match status" value="1"/>
</dbReference>
<dbReference type="Proteomes" id="UP000094622">
    <property type="component" value="Unassembled WGS sequence"/>
</dbReference>
<evidence type="ECO:0000256" key="3">
    <source>
        <dbReference type="ARBA" id="ARBA00022692"/>
    </source>
</evidence>
<feature type="transmembrane region" description="Helical" evidence="6">
    <location>
        <begin position="196"/>
        <end position="218"/>
    </location>
</feature>
<organism evidence="8 9">
    <name type="scientific">Methylobrevis pamukkalensis</name>
    <dbReference type="NCBI Taxonomy" id="1439726"/>
    <lineage>
        <taxon>Bacteria</taxon>
        <taxon>Pseudomonadati</taxon>
        <taxon>Pseudomonadota</taxon>
        <taxon>Alphaproteobacteria</taxon>
        <taxon>Hyphomicrobiales</taxon>
        <taxon>Pleomorphomonadaceae</taxon>
        <taxon>Methylobrevis</taxon>
    </lineage>
</organism>
<gene>
    <name evidence="8" type="ORF">A6302_01206</name>
</gene>
<keyword evidence="9" id="KW-1185">Reference proteome</keyword>
<feature type="domain" description="EamA" evidence="7">
    <location>
        <begin position="15"/>
        <end position="148"/>
    </location>
</feature>
<accession>A0A1E3H526</accession>
<keyword evidence="5 6" id="KW-0472">Membrane</keyword>
<evidence type="ECO:0000256" key="1">
    <source>
        <dbReference type="ARBA" id="ARBA00004141"/>
    </source>
</evidence>
<evidence type="ECO:0000256" key="2">
    <source>
        <dbReference type="ARBA" id="ARBA00009853"/>
    </source>
</evidence>
<dbReference type="AlphaFoldDB" id="A0A1E3H526"/>
<proteinExistence type="inferred from homology"/>
<dbReference type="PANTHER" id="PTHR22911">
    <property type="entry name" value="ACYL-MALONYL CONDENSING ENZYME-RELATED"/>
    <property type="match status" value="1"/>
</dbReference>
<feature type="transmembrane region" description="Helical" evidence="6">
    <location>
        <begin position="46"/>
        <end position="64"/>
    </location>
</feature>
<evidence type="ECO:0000256" key="5">
    <source>
        <dbReference type="ARBA" id="ARBA00023136"/>
    </source>
</evidence>
<feature type="transmembrane region" description="Helical" evidence="6">
    <location>
        <begin position="224"/>
        <end position="241"/>
    </location>
</feature>
<dbReference type="InterPro" id="IPR037185">
    <property type="entry name" value="EmrE-like"/>
</dbReference>
<evidence type="ECO:0000256" key="4">
    <source>
        <dbReference type="ARBA" id="ARBA00022989"/>
    </source>
</evidence>
<dbReference type="Gene3D" id="1.10.3730.20">
    <property type="match status" value="1"/>
</dbReference>
<protein>
    <submittedName>
        <fullName evidence="8">EamA-like transporter family protein</fullName>
    </submittedName>
</protein>
<evidence type="ECO:0000313" key="9">
    <source>
        <dbReference type="Proteomes" id="UP000094622"/>
    </source>
</evidence>
<dbReference type="EMBL" id="MCRJ01000021">
    <property type="protein sequence ID" value="ODN71429.1"/>
    <property type="molecule type" value="Genomic_DNA"/>
</dbReference>
<feature type="domain" description="EamA" evidence="7">
    <location>
        <begin position="165"/>
        <end position="259"/>
    </location>
</feature>
<name>A0A1E3H526_9HYPH</name>
<comment type="similarity">
    <text evidence="2">Belongs to the drug/metabolite transporter (DMT) superfamily. 10 TMS drug/metabolite exporter (DME) (TC 2.A.7.3) family.</text>
</comment>
<evidence type="ECO:0000259" key="7">
    <source>
        <dbReference type="Pfam" id="PF00892"/>
    </source>
</evidence>
<comment type="caution">
    <text evidence="8">The sequence shown here is derived from an EMBL/GenBank/DDBJ whole genome shotgun (WGS) entry which is preliminary data.</text>
</comment>
<evidence type="ECO:0000256" key="6">
    <source>
        <dbReference type="SAM" id="Phobius"/>
    </source>
</evidence>
<feature type="transmembrane region" description="Helical" evidence="6">
    <location>
        <begin position="76"/>
        <end position="96"/>
    </location>
</feature>
<feature type="transmembrane region" description="Helical" evidence="6">
    <location>
        <begin position="12"/>
        <end position="34"/>
    </location>
</feature>
<sequence>MLLRRRMLPVPNPLIGILMKVASTAFFAVTMALVKLVSERLPLGEVVFARSLLGIVPLLVWLALRRELPVALKTKAPFSHVLRAFAGTVSMFFWFGSLARLPLPDVTAINYAAPLMTTALAALLLGEQVRAYRWTAVIVGFLGVLLVLGQHMSDLSHLSGDGESIGALMAFFSAVFAALAMISIRRMSGTEHTGAIVFYFMISASGIALLTAPFGWVMPTPHEWGLLAAIGLFGGLGQVLLTQSYRYAEASVIAPFTTSTCCG</sequence>
<keyword evidence="3 6" id="KW-0812">Transmembrane</keyword>
<feature type="transmembrane region" description="Helical" evidence="6">
    <location>
        <begin position="108"/>
        <end position="125"/>
    </location>
</feature>
<dbReference type="InterPro" id="IPR000620">
    <property type="entry name" value="EamA_dom"/>
</dbReference>
<dbReference type="SUPFAM" id="SSF103481">
    <property type="entry name" value="Multidrug resistance efflux transporter EmrE"/>
    <property type="match status" value="2"/>
</dbReference>
<evidence type="ECO:0000313" key="8">
    <source>
        <dbReference type="EMBL" id="ODN71429.1"/>
    </source>
</evidence>
<comment type="subcellular location">
    <subcellularLocation>
        <location evidence="1">Membrane</location>
        <topology evidence="1">Multi-pass membrane protein</topology>
    </subcellularLocation>
</comment>
<dbReference type="GO" id="GO:0016020">
    <property type="term" value="C:membrane"/>
    <property type="evidence" value="ECO:0007669"/>
    <property type="project" value="UniProtKB-SubCell"/>
</dbReference>
<reference evidence="8 9" key="1">
    <citation type="submission" date="2016-07" db="EMBL/GenBank/DDBJ databases">
        <title>Draft Genome Sequence of Methylobrevis pamukkalensis PK2.</title>
        <authorList>
            <person name="Vasilenko O.V."/>
            <person name="Doronina N.V."/>
            <person name="Shmareva M.N."/>
            <person name="Tarlachkov S.V."/>
            <person name="Mustakhimov I."/>
            <person name="Trotsenko Y.A."/>
        </authorList>
    </citation>
    <scope>NUCLEOTIDE SEQUENCE [LARGE SCALE GENOMIC DNA]</scope>
    <source>
        <strain evidence="8 9">PK2</strain>
    </source>
</reference>
<feature type="transmembrane region" description="Helical" evidence="6">
    <location>
        <begin position="132"/>
        <end position="152"/>
    </location>
</feature>